<dbReference type="Proteomes" id="UP000249061">
    <property type="component" value="Unassembled WGS sequence"/>
</dbReference>
<name>A0A2W5TP26_9BACT</name>
<feature type="region of interest" description="Disordered" evidence="1">
    <location>
        <begin position="30"/>
        <end position="61"/>
    </location>
</feature>
<comment type="caution">
    <text evidence="3">The sequence shown here is derived from an EMBL/GenBank/DDBJ whole genome shotgun (WGS) entry which is preliminary data.</text>
</comment>
<evidence type="ECO:0000313" key="3">
    <source>
        <dbReference type="EMBL" id="PZR17409.1"/>
    </source>
</evidence>
<proteinExistence type="predicted"/>
<feature type="compositionally biased region" description="Basic and acidic residues" evidence="1">
    <location>
        <begin position="34"/>
        <end position="61"/>
    </location>
</feature>
<gene>
    <name evidence="3" type="ORF">DI536_03545</name>
</gene>
<evidence type="ECO:0000256" key="2">
    <source>
        <dbReference type="SAM" id="Phobius"/>
    </source>
</evidence>
<protein>
    <submittedName>
        <fullName evidence="3">Uncharacterized protein</fullName>
    </submittedName>
</protein>
<feature type="transmembrane region" description="Helical" evidence="2">
    <location>
        <begin position="6"/>
        <end position="25"/>
    </location>
</feature>
<keyword evidence="2" id="KW-1133">Transmembrane helix</keyword>
<keyword evidence="2" id="KW-0472">Membrane</keyword>
<reference evidence="3 4" key="1">
    <citation type="submission" date="2017-08" db="EMBL/GenBank/DDBJ databases">
        <title>Infants hospitalized years apart are colonized by the same room-sourced microbial strains.</title>
        <authorList>
            <person name="Brooks B."/>
            <person name="Olm M.R."/>
            <person name="Firek B.A."/>
            <person name="Baker R."/>
            <person name="Thomas B.C."/>
            <person name="Morowitz M.J."/>
            <person name="Banfield J.F."/>
        </authorList>
    </citation>
    <scope>NUCLEOTIDE SEQUENCE [LARGE SCALE GENOMIC DNA]</scope>
    <source>
        <strain evidence="3">S2_003_000_R2_14</strain>
    </source>
</reference>
<dbReference type="EMBL" id="QFQP01000002">
    <property type="protein sequence ID" value="PZR17409.1"/>
    <property type="molecule type" value="Genomic_DNA"/>
</dbReference>
<sequence>MSPGAKLTVIMAGATTIVLALRWLLQKLVGPPRANREARHEGSMEDIDVPEHDGPSHSDPD</sequence>
<accession>A0A2W5TP26</accession>
<organism evidence="3 4">
    <name type="scientific">Archangium gephyra</name>
    <dbReference type="NCBI Taxonomy" id="48"/>
    <lineage>
        <taxon>Bacteria</taxon>
        <taxon>Pseudomonadati</taxon>
        <taxon>Myxococcota</taxon>
        <taxon>Myxococcia</taxon>
        <taxon>Myxococcales</taxon>
        <taxon>Cystobacterineae</taxon>
        <taxon>Archangiaceae</taxon>
        <taxon>Archangium</taxon>
    </lineage>
</organism>
<dbReference type="AlphaFoldDB" id="A0A2W5TP26"/>
<evidence type="ECO:0000313" key="4">
    <source>
        <dbReference type="Proteomes" id="UP000249061"/>
    </source>
</evidence>
<evidence type="ECO:0000256" key="1">
    <source>
        <dbReference type="SAM" id="MobiDB-lite"/>
    </source>
</evidence>
<keyword evidence="2" id="KW-0812">Transmembrane</keyword>